<dbReference type="EMBL" id="CP076022">
    <property type="protein sequence ID" value="QWC10660.1"/>
    <property type="molecule type" value="Genomic_DNA"/>
</dbReference>
<accession>A0A975M659</accession>
<dbReference type="AlphaFoldDB" id="A0A975M659"/>
<keyword evidence="3" id="KW-1185">Reference proteome</keyword>
<dbReference type="Proteomes" id="UP000676885">
    <property type="component" value="Chromosome"/>
</dbReference>
<organism evidence="2 3">
    <name type="scientific">Arthrobacter jiangjiafuii</name>
    <dbReference type="NCBI Taxonomy" id="2817475"/>
    <lineage>
        <taxon>Bacteria</taxon>
        <taxon>Bacillati</taxon>
        <taxon>Actinomycetota</taxon>
        <taxon>Actinomycetes</taxon>
        <taxon>Micrococcales</taxon>
        <taxon>Micrococcaceae</taxon>
        <taxon>Arthrobacter</taxon>
    </lineage>
</organism>
<feature type="compositionally biased region" description="Acidic residues" evidence="1">
    <location>
        <begin position="50"/>
        <end position="71"/>
    </location>
</feature>
<evidence type="ECO:0000313" key="2">
    <source>
        <dbReference type="EMBL" id="QWC10660.1"/>
    </source>
</evidence>
<name>A0A975M659_9MICC</name>
<sequence length="134" mass="13515">MPSKSGVASLAAVMETGAAVPLKTRMLMMRSPMFSLMALRLTVMPPSGEGEADGLDEGGKDGEDDGGDESDGQGSGVGDGAGSDCVTVPGAGSEGSPCVHAAIARAKQPAISSPLNRLAGRRCFPVERVLRALT</sequence>
<gene>
    <name evidence="2" type="ORF">KKR91_03225</name>
</gene>
<protein>
    <submittedName>
        <fullName evidence="2">Uncharacterized protein</fullName>
    </submittedName>
</protein>
<dbReference type="KEGG" id="ajg:KKR91_03225"/>
<dbReference type="RefSeq" id="WP_210231649.1">
    <property type="nucleotide sequence ID" value="NZ_CP076022.1"/>
</dbReference>
<evidence type="ECO:0000313" key="3">
    <source>
        <dbReference type="Proteomes" id="UP000676885"/>
    </source>
</evidence>
<evidence type="ECO:0000256" key="1">
    <source>
        <dbReference type="SAM" id="MobiDB-lite"/>
    </source>
</evidence>
<reference evidence="2 3" key="1">
    <citation type="submission" date="2021-05" db="EMBL/GenBank/DDBJ databases">
        <title>Novel species in genus Arthrobacter.</title>
        <authorList>
            <person name="Zhang G."/>
        </authorList>
    </citation>
    <scope>NUCLEOTIDE SEQUENCE [LARGE SCALE GENOMIC DNA]</scope>
    <source>
        <strain evidence="3">zg-ZUI227</strain>
    </source>
</reference>
<proteinExistence type="predicted"/>
<feature type="region of interest" description="Disordered" evidence="1">
    <location>
        <begin position="45"/>
        <end position="97"/>
    </location>
</feature>